<dbReference type="Gene3D" id="1.10.357.10">
    <property type="entry name" value="Tetracycline Repressor, domain 2"/>
    <property type="match status" value="1"/>
</dbReference>
<evidence type="ECO:0000313" key="7">
    <source>
        <dbReference type="Proteomes" id="UP000664096"/>
    </source>
</evidence>
<dbReference type="Proteomes" id="UP000664096">
    <property type="component" value="Unassembled WGS sequence"/>
</dbReference>
<dbReference type="InterPro" id="IPR001647">
    <property type="entry name" value="HTH_TetR"/>
</dbReference>
<evidence type="ECO:0000313" key="6">
    <source>
        <dbReference type="EMBL" id="MBN9672185.1"/>
    </source>
</evidence>
<keyword evidence="1" id="KW-0805">Transcription regulation</keyword>
<dbReference type="Gene3D" id="1.10.10.60">
    <property type="entry name" value="Homeodomain-like"/>
    <property type="match status" value="1"/>
</dbReference>
<keyword evidence="3" id="KW-0804">Transcription</keyword>
<keyword evidence="2 4" id="KW-0238">DNA-binding</keyword>
<feature type="domain" description="HTH tetR-type" evidence="5">
    <location>
        <begin position="9"/>
        <end position="69"/>
    </location>
</feature>
<gene>
    <name evidence="6" type="ORF">JF539_17665</name>
</gene>
<dbReference type="InterPro" id="IPR009057">
    <property type="entry name" value="Homeodomain-like_sf"/>
</dbReference>
<dbReference type="PANTHER" id="PTHR47506:SF7">
    <property type="entry name" value="TRANSCRIPTIONAL REGULATORY PROTEIN"/>
    <property type="match status" value="1"/>
</dbReference>
<dbReference type="AlphaFoldDB" id="A0A939EFG3"/>
<dbReference type="GO" id="GO:0003677">
    <property type="term" value="F:DNA binding"/>
    <property type="evidence" value="ECO:0007669"/>
    <property type="project" value="UniProtKB-UniRule"/>
</dbReference>
<dbReference type="SUPFAM" id="SSF48498">
    <property type="entry name" value="Tetracyclin repressor-like, C-terminal domain"/>
    <property type="match status" value="1"/>
</dbReference>
<dbReference type="RefSeq" id="WP_207142011.1">
    <property type="nucleotide sequence ID" value="NZ_JAEKJZ010000003.1"/>
</dbReference>
<dbReference type="Pfam" id="PF00440">
    <property type="entry name" value="TetR_N"/>
    <property type="match status" value="1"/>
</dbReference>
<dbReference type="SUPFAM" id="SSF46689">
    <property type="entry name" value="Homeodomain-like"/>
    <property type="match status" value="1"/>
</dbReference>
<dbReference type="PROSITE" id="PS50977">
    <property type="entry name" value="HTH_TETR_2"/>
    <property type="match status" value="1"/>
</dbReference>
<name>A0A939EFG3_9HYPH</name>
<dbReference type="PANTHER" id="PTHR47506">
    <property type="entry name" value="TRANSCRIPTIONAL REGULATORY PROTEIN"/>
    <property type="match status" value="1"/>
</dbReference>
<evidence type="ECO:0000259" key="5">
    <source>
        <dbReference type="PROSITE" id="PS50977"/>
    </source>
</evidence>
<sequence length="195" mass="21412">MRMSRQEAAKNRERVVNTASKMFREFGYDGIGIAGLMKASGLTNGAFYKQFESKEALIAEATAQAFADNATAWRKAVENAGGDALKAAEQWYLSEPHLNHRGLGCTLATLASEAPRHDEPVRRAFDEGIRTILELIADTGPRGDTSCDKNSEIRELCRLVGALSLARAVSDSGLAERILEANRGVKEFDKRQRKP</sequence>
<comment type="caution">
    <text evidence="6">The sequence shown here is derived from an EMBL/GenBank/DDBJ whole genome shotgun (WGS) entry which is preliminary data.</text>
</comment>
<evidence type="ECO:0000256" key="4">
    <source>
        <dbReference type="PROSITE-ProRule" id="PRU00335"/>
    </source>
</evidence>
<dbReference type="EMBL" id="JAEKJZ010000003">
    <property type="protein sequence ID" value="MBN9672185.1"/>
    <property type="molecule type" value="Genomic_DNA"/>
</dbReference>
<proteinExistence type="predicted"/>
<protein>
    <submittedName>
        <fullName evidence="6">TetR/AcrR family transcriptional regulator</fullName>
    </submittedName>
</protein>
<reference evidence="6" key="1">
    <citation type="submission" date="2020-12" db="EMBL/GenBank/DDBJ databases">
        <title>Oil enriched cultivation method for isolating marine PHA-producing bacteria.</title>
        <authorList>
            <person name="Zheng W."/>
            <person name="Yu S."/>
            <person name="Huang Y."/>
        </authorList>
    </citation>
    <scope>NUCLEOTIDE SEQUENCE</scope>
    <source>
        <strain evidence="6">SY-2-12</strain>
    </source>
</reference>
<accession>A0A939EFG3</accession>
<evidence type="ECO:0000256" key="3">
    <source>
        <dbReference type="ARBA" id="ARBA00023163"/>
    </source>
</evidence>
<dbReference type="PRINTS" id="PR00455">
    <property type="entry name" value="HTHTETR"/>
</dbReference>
<feature type="DNA-binding region" description="H-T-H motif" evidence="4">
    <location>
        <begin position="32"/>
        <end position="51"/>
    </location>
</feature>
<evidence type="ECO:0000256" key="2">
    <source>
        <dbReference type="ARBA" id="ARBA00023125"/>
    </source>
</evidence>
<organism evidence="6 7">
    <name type="scientific">Roseibium aggregatum</name>
    <dbReference type="NCBI Taxonomy" id="187304"/>
    <lineage>
        <taxon>Bacteria</taxon>
        <taxon>Pseudomonadati</taxon>
        <taxon>Pseudomonadota</taxon>
        <taxon>Alphaproteobacteria</taxon>
        <taxon>Hyphomicrobiales</taxon>
        <taxon>Stappiaceae</taxon>
        <taxon>Roseibium</taxon>
    </lineage>
</organism>
<evidence type="ECO:0000256" key="1">
    <source>
        <dbReference type="ARBA" id="ARBA00023015"/>
    </source>
</evidence>
<dbReference type="InterPro" id="IPR036271">
    <property type="entry name" value="Tet_transcr_reg_TetR-rel_C_sf"/>
</dbReference>